<proteinExistence type="predicted"/>
<evidence type="ECO:0000256" key="1">
    <source>
        <dbReference type="SAM" id="MobiDB-lite"/>
    </source>
</evidence>
<protein>
    <submittedName>
        <fullName evidence="2">Uncharacterized protein</fullName>
    </submittedName>
</protein>
<feature type="compositionally biased region" description="Basic and acidic residues" evidence="1">
    <location>
        <begin position="30"/>
        <end position="45"/>
    </location>
</feature>
<dbReference type="EMBL" id="JAHDVG010000480">
    <property type="protein sequence ID" value="KAH1174234.1"/>
    <property type="molecule type" value="Genomic_DNA"/>
</dbReference>
<dbReference type="AlphaFoldDB" id="A0A9D3X2E9"/>
<keyword evidence="3" id="KW-1185">Reference proteome</keyword>
<organism evidence="2 3">
    <name type="scientific">Mauremys mutica</name>
    <name type="common">yellowpond turtle</name>
    <dbReference type="NCBI Taxonomy" id="74926"/>
    <lineage>
        <taxon>Eukaryota</taxon>
        <taxon>Metazoa</taxon>
        <taxon>Chordata</taxon>
        <taxon>Craniata</taxon>
        <taxon>Vertebrata</taxon>
        <taxon>Euteleostomi</taxon>
        <taxon>Archelosauria</taxon>
        <taxon>Testudinata</taxon>
        <taxon>Testudines</taxon>
        <taxon>Cryptodira</taxon>
        <taxon>Durocryptodira</taxon>
        <taxon>Testudinoidea</taxon>
        <taxon>Geoemydidae</taxon>
        <taxon>Geoemydinae</taxon>
        <taxon>Mauremys</taxon>
    </lineage>
</organism>
<gene>
    <name evidence="2" type="ORF">KIL84_002378</name>
</gene>
<accession>A0A9D3X2E9</accession>
<evidence type="ECO:0000313" key="2">
    <source>
        <dbReference type="EMBL" id="KAH1174234.1"/>
    </source>
</evidence>
<feature type="compositionally biased region" description="Basic residues" evidence="1">
    <location>
        <begin position="178"/>
        <end position="187"/>
    </location>
</feature>
<evidence type="ECO:0000313" key="3">
    <source>
        <dbReference type="Proteomes" id="UP000827986"/>
    </source>
</evidence>
<sequence>MSRHQPGLLRYLPPPFHPGWGDPAGHGGPQHRDPCGCAPRGKDEASSVGSDAAHYPAPQAEGVTFSRLESTTGPGTGPCQRIGGSSQPQVAIKPAGSQVLSLPTDFTPPAANGHRRGSRPSSSCSDTVEGDYEASIRLKPGSGSSGKGKTEEQRFFLQAAPLLDRPKDDRTSQEIRGGYRKKRKATV</sequence>
<comment type="caution">
    <text evidence="2">The sequence shown here is derived from an EMBL/GenBank/DDBJ whole genome shotgun (WGS) entry which is preliminary data.</text>
</comment>
<name>A0A9D3X2E9_9SAUR</name>
<reference evidence="2" key="1">
    <citation type="submission" date="2021-09" db="EMBL/GenBank/DDBJ databases">
        <title>The genome of Mauremys mutica provides insights into the evolution of semi-aquatic lifestyle.</title>
        <authorList>
            <person name="Gong S."/>
            <person name="Gao Y."/>
        </authorList>
    </citation>
    <scope>NUCLEOTIDE SEQUENCE</scope>
    <source>
        <strain evidence="2">MM-2020</strain>
        <tissue evidence="2">Muscle</tissue>
    </source>
</reference>
<feature type="compositionally biased region" description="Basic and acidic residues" evidence="1">
    <location>
        <begin position="164"/>
        <end position="173"/>
    </location>
</feature>
<feature type="region of interest" description="Disordered" evidence="1">
    <location>
        <begin position="1"/>
        <end position="187"/>
    </location>
</feature>
<dbReference type="Proteomes" id="UP000827986">
    <property type="component" value="Unassembled WGS sequence"/>
</dbReference>